<dbReference type="PATRIC" id="fig|1440763.5.peg.1051"/>
<dbReference type="InterPro" id="IPR012951">
    <property type="entry name" value="BBE"/>
</dbReference>
<dbReference type="GO" id="GO:0016491">
    <property type="term" value="F:oxidoreductase activity"/>
    <property type="evidence" value="ECO:0007669"/>
    <property type="project" value="UniProtKB-KW"/>
</dbReference>
<keyword evidence="3" id="KW-0285">Flavoprotein</keyword>
<sequence length="596" mass="63891">MRRRTLLKAGLVLPLLPYALAFNRSALAWSSPSQGGAIATPRAIDATWPDADHWERLRKQVGSRLIKVHSPFAPDAPAAATKEALAHLGNPFYLGDEPSLTQTSGWFGAWTSQPSVYAVAAESTADVVAAVNFARDQRLRLVVKGGGHSYQGTSNAAGSLLVWTRRLRQIQLHDAFIGQGCNGKQTPQHAVSMGAGCMWIDAYDAVTTKAGRYVQGGGCTTVGVAGLIQSGGFGSFSKAFGTAASNLLEAEVVTADGKLLIANACTNPDLFWSLKGGGGGSFGVITRVTLRTFDLPDVFGGMHGRIKAPDDASFQALIAQAMRLYADALCNPHWGEQMTLLDGNALGISMVFQGLSRDEAEATWAPFKDWLAQHPEYVIVQPISAVALPARHFWDAAFFREKAPQFIANDDRKDAPPSHMVWAGDREQAGWTIHAYQSLWLPGSLLAAGQQERLAKALFDASQHHEVGLHFNKGLFGAADDVRVRSRDTATNPQAADAFALVIIAAGGGPAFPGMPGANVDADKARREADAVERATAALRGLGTKLGSYVSESDYFLADWEHAFWGDNVGRLSSAKRRYDPMNLFNVHHGISGSRG</sequence>
<dbReference type="EMBL" id="CP017480">
    <property type="protein sequence ID" value="APG06101.1"/>
    <property type="molecule type" value="Genomic_DNA"/>
</dbReference>
<dbReference type="KEGG" id="lrz:BJI69_20810"/>
<dbReference type="GO" id="GO:0071949">
    <property type="term" value="F:FAD binding"/>
    <property type="evidence" value="ECO:0007669"/>
    <property type="project" value="InterPro"/>
</dbReference>
<keyword evidence="5" id="KW-0560">Oxidoreductase</keyword>
<name>A0A0G9HFZ7_9GAMM</name>
<dbReference type="Gene3D" id="3.30.465.10">
    <property type="match status" value="2"/>
</dbReference>
<gene>
    <name evidence="6" type="ORF">BJI69_20810</name>
</gene>
<dbReference type="STRING" id="1440763.BJI69_20810"/>
<dbReference type="Pfam" id="PF08031">
    <property type="entry name" value="BBE"/>
    <property type="match status" value="1"/>
</dbReference>
<accession>A0A0G9HFZ7</accession>
<evidence type="ECO:0000256" key="2">
    <source>
        <dbReference type="ARBA" id="ARBA00005466"/>
    </source>
</evidence>
<evidence type="ECO:0000256" key="3">
    <source>
        <dbReference type="ARBA" id="ARBA00022630"/>
    </source>
</evidence>
<comment type="similarity">
    <text evidence="2">Belongs to the oxygen-dependent FAD-linked oxidoreductase family.</text>
</comment>
<dbReference type="PANTHER" id="PTHR42973">
    <property type="entry name" value="BINDING OXIDOREDUCTASE, PUTATIVE (AFU_ORTHOLOGUE AFUA_1G17690)-RELATED"/>
    <property type="match status" value="1"/>
</dbReference>
<dbReference type="SUPFAM" id="SSF56176">
    <property type="entry name" value="FAD-binding/transporter-associated domain-like"/>
    <property type="match status" value="1"/>
</dbReference>
<keyword evidence="7" id="KW-1185">Reference proteome</keyword>
<organism evidence="6 7">
    <name type="scientific">Luteibacter rhizovicinus DSM 16549</name>
    <dbReference type="NCBI Taxonomy" id="1440763"/>
    <lineage>
        <taxon>Bacteria</taxon>
        <taxon>Pseudomonadati</taxon>
        <taxon>Pseudomonadota</taxon>
        <taxon>Gammaproteobacteria</taxon>
        <taxon>Lysobacterales</taxon>
        <taxon>Rhodanobacteraceae</taxon>
        <taxon>Luteibacter</taxon>
    </lineage>
</organism>
<reference evidence="7" key="1">
    <citation type="submission" date="2016-09" db="EMBL/GenBank/DDBJ databases">
        <authorList>
            <person name="Lysoe E."/>
        </authorList>
    </citation>
    <scope>NUCLEOTIDE SEQUENCE [LARGE SCALE GENOMIC DNA]</scope>
    <source>
        <strain evidence="7">LJ96T</strain>
    </source>
</reference>
<dbReference type="PROSITE" id="PS51387">
    <property type="entry name" value="FAD_PCMH"/>
    <property type="match status" value="1"/>
</dbReference>
<comment type="cofactor">
    <cofactor evidence="1">
        <name>FAD</name>
        <dbReference type="ChEBI" id="CHEBI:57692"/>
    </cofactor>
</comment>
<dbReference type="Gene3D" id="3.40.462.20">
    <property type="match status" value="1"/>
</dbReference>
<dbReference type="PANTHER" id="PTHR42973:SF39">
    <property type="entry name" value="FAD-BINDING PCMH-TYPE DOMAIN-CONTAINING PROTEIN"/>
    <property type="match status" value="1"/>
</dbReference>
<dbReference type="Proteomes" id="UP000182987">
    <property type="component" value="Chromosome"/>
</dbReference>
<evidence type="ECO:0000313" key="7">
    <source>
        <dbReference type="Proteomes" id="UP000182987"/>
    </source>
</evidence>
<evidence type="ECO:0000256" key="5">
    <source>
        <dbReference type="ARBA" id="ARBA00023002"/>
    </source>
</evidence>
<dbReference type="InterPro" id="IPR016169">
    <property type="entry name" value="FAD-bd_PCMH_sub2"/>
</dbReference>
<dbReference type="InterPro" id="IPR050416">
    <property type="entry name" value="FAD-linked_Oxidoreductase"/>
</dbReference>
<proteinExistence type="inferred from homology"/>
<dbReference type="InterPro" id="IPR016166">
    <property type="entry name" value="FAD-bd_PCMH"/>
</dbReference>
<evidence type="ECO:0000256" key="4">
    <source>
        <dbReference type="ARBA" id="ARBA00022827"/>
    </source>
</evidence>
<dbReference type="InterPro" id="IPR036318">
    <property type="entry name" value="FAD-bd_PCMH-like_sf"/>
</dbReference>
<dbReference type="Pfam" id="PF01565">
    <property type="entry name" value="FAD_binding_4"/>
    <property type="match status" value="1"/>
</dbReference>
<protein>
    <submittedName>
        <fullName evidence="6">FAD-linked oxidoreductase</fullName>
    </submittedName>
</protein>
<evidence type="ECO:0000313" key="6">
    <source>
        <dbReference type="EMBL" id="APG06101.1"/>
    </source>
</evidence>
<dbReference type="RefSeq" id="WP_046965860.1">
    <property type="nucleotide sequence ID" value="NZ_CP017480.1"/>
</dbReference>
<dbReference type="InterPro" id="IPR006094">
    <property type="entry name" value="Oxid_FAD_bind_N"/>
</dbReference>
<keyword evidence="4" id="KW-0274">FAD</keyword>
<evidence type="ECO:0000256" key="1">
    <source>
        <dbReference type="ARBA" id="ARBA00001974"/>
    </source>
</evidence>
<dbReference type="AlphaFoldDB" id="A0A0G9HFZ7"/>
<dbReference type="OrthoDB" id="9775082at2"/>